<organism evidence="6 9">
    <name type="scientific">Candidatus Methanofastidiosum methylothiophilum</name>
    <dbReference type="NCBI Taxonomy" id="1705564"/>
    <lineage>
        <taxon>Archaea</taxon>
        <taxon>Methanobacteriati</taxon>
        <taxon>Methanobacteriota</taxon>
        <taxon>Stenosarchaea group</taxon>
        <taxon>Candidatus Methanofastidiosia</taxon>
        <taxon>Candidatus Methanofastidiosales</taxon>
        <taxon>Candidatus Methanofastidiosaceae</taxon>
        <taxon>Candidatus Methanofastidiosum</taxon>
    </lineage>
</organism>
<comment type="caution">
    <text evidence="6">The sequence shown here is derived from an EMBL/GenBank/DDBJ whole genome shotgun (WGS) entry which is preliminary data.</text>
</comment>
<keyword evidence="2" id="KW-0249">Electron transport</keyword>
<dbReference type="PROSITE" id="PS51257">
    <property type="entry name" value="PROKAR_LIPOPROTEIN"/>
    <property type="match status" value="1"/>
</dbReference>
<evidence type="ECO:0000313" key="6">
    <source>
        <dbReference type="EMBL" id="KYC50346.1"/>
    </source>
</evidence>
<dbReference type="Proteomes" id="UP000091929">
    <property type="component" value="Unassembled WGS sequence"/>
</dbReference>
<dbReference type="CDD" id="cd02973">
    <property type="entry name" value="TRX_GRX_like"/>
    <property type="match status" value="1"/>
</dbReference>
<dbReference type="AlphaFoldDB" id="A0A150IZE0"/>
<accession>A0A150IQU7</accession>
<proteinExistence type="inferred from homology"/>
<dbReference type="InterPro" id="IPR036249">
    <property type="entry name" value="Thioredoxin-like_sf"/>
</dbReference>
<name>A0A150IZE0_9EURY</name>
<dbReference type="Proteomes" id="UP000092401">
    <property type="component" value="Unassembled WGS sequence"/>
</dbReference>
<evidence type="ECO:0000259" key="3">
    <source>
        <dbReference type="Pfam" id="PF13192"/>
    </source>
</evidence>
<evidence type="ECO:0000313" key="4">
    <source>
        <dbReference type="EMBL" id="KYC45212.1"/>
    </source>
</evidence>
<dbReference type="InterPro" id="IPR012336">
    <property type="entry name" value="Thioredoxin-like_fold"/>
</dbReference>
<evidence type="ECO:0000313" key="5">
    <source>
        <dbReference type="EMBL" id="KYC47252.1"/>
    </source>
</evidence>
<keyword evidence="2" id="KW-0813">Transport</keyword>
<feature type="domain" description="Thioredoxin-like fold" evidence="3">
    <location>
        <begin position="161"/>
        <end position="236"/>
    </location>
</feature>
<dbReference type="EMBL" id="LNGE01000026">
    <property type="protein sequence ID" value="KYC45212.1"/>
    <property type="molecule type" value="Genomic_DNA"/>
</dbReference>
<gene>
    <name evidence="4" type="ORF">APG10_01073</name>
    <name evidence="5" type="ORF">APG11_01295</name>
    <name evidence="6" type="ORF">APG12_00874</name>
</gene>
<dbReference type="PANTHER" id="PTHR37170:SF1">
    <property type="entry name" value="GLUTAREDOXIN-LIKE PROTEIN"/>
    <property type="match status" value="1"/>
</dbReference>
<dbReference type="NCBIfam" id="TIGR02187">
    <property type="entry name" value="PDO_seleno_TRX"/>
    <property type="match status" value="1"/>
</dbReference>
<dbReference type="SUPFAM" id="SSF52833">
    <property type="entry name" value="Thioredoxin-like"/>
    <property type="match status" value="2"/>
</dbReference>
<protein>
    <submittedName>
        <fullName evidence="6">Thioredoxin</fullName>
    </submittedName>
</protein>
<dbReference type="Gene3D" id="3.40.30.10">
    <property type="entry name" value="Glutaredoxin"/>
    <property type="match status" value="2"/>
</dbReference>
<evidence type="ECO:0000313" key="9">
    <source>
        <dbReference type="Proteomes" id="UP000092403"/>
    </source>
</evidence>
<sequence>MEKRIKFGIICLMLIGTLLMAGCNESNPDKILSESDKTEIKKILSNMDGRVDILLFTSQSGCFSCSKTETLMKELDGLSDKVALKTYDTEKNKDMATKYNIELVPAIVVVGKEDYGIKHYGFPGGKEFNPLIEAVIDSSRSRPRAPEEIERKIKSITNPVEVKIFVTPTCPYCPDMVRVANAYAIVSDKVSTVTIMSNEFEDYSKKYKISAVPTTIINDTFKKEGKIEIEEFINYLVVSS</sequence>
<accession>A0A150IJX1</accession>
<evidence type="ECO:0000313" key="7">
    <source>
        <dbReference type="Proteomes" id="UP000091929"/>
    </source>
</evidence>
<accession>A0A150IZE0</accession>
<comment type="similarity">
    <text evidence="1">Belongs to the glutaredoxin family.</text>
</comment>
<evidence type="ECO:0000256" key="2">
    <source>
        <dbReference type="ARBA" id="ARBA00022982"/>
    </source>
</evidence>
<dbReference type="PROSITE" id="PS51354">
    <property type="entry name" value="GLUTAREDOXIN_2"/>
    <property type="match status" value="1"/>
</dbReference>
<dbReference type="PANTHER" id="PTHR37170">
    <property type="entry name" value="GLUTAREDOXIN-RELATED"/>
    <property type="match status" value="1"/>
</dbReference>
<dbReference type="Proteomes" id="UP000092403">
    <property type="component" value="Unassembled WGS sequence"/>
</dbReference>
<evidence type="ECO:0000313" key="8">
    <source>
        <dbReference type="Proteomes" id="UP000092401"/>
    </source>
</evidence>
<reference evidence="7 8" key="1">
    <citation type="journal article" date="2016" name="ISME J.">
        <title>Chasing the elusive Euryarchaeota class WSA2: genomes reveal a uniquely fastidious methyl-reducing methanogen.</title>
        <authorList>
            <person name="Nobu M.K."/>
            <person name="Narihiro T."/>
            <person name="Kuroda K."/>
            <person name="Mei R."/>
            <person name="Liu W.T."/>
        </authorList>
    </citation>
    <scope>NUCLEOTIDE SEQUENCE [LARGE SCALE GENOMIC DNA]</scope>
    <source>
        <strain evidence="4">B03fssc0709_Meth_Bin005</strain>
        <strain evidence="5">B15fssc0709_Meth_Bin003</strain>
        <strain evidence="6">BMIXfssc0709_Meth_Bin006</strain>
    </source>
</reference>
<dbReference type="EMBL" id="LNGF01000028">
    <property type="protein sequence ID" value="KYC47252.1"/>
    <property type="molecule type" value="Genomic_DNA"/>
</dbReference>
<dbReference type="EMBL" id="LNJC01000015">
    <property type="protein sequence ID" value="KYC50346.1"/>
    <property type="molecule type" value="Genomic_DNA"/>
</dbReference>
<dbReference type="Pfam" id="PF13192">
    <property type="entry name" value="Thioredoxin_3"/>
    <property type="match status" value="1"/>
</dbReference>
<evidence type="ECO:0000256" key="1">
    <source>
        <dbReference type="ARBA" id="ARBA00007787"/>
    </source>
</evidence>
<dbReference type="InterPro" id="IPR011903">
    <property type="entry name" value="TON_0319-like"/>
</dbReference>